<comment type="subcellular location">
    <subcellularLocation>
        <location evidence="1">Cell surface</location>
    </subcellularLocation>
</comment>
<accession>A0A1L7LGY6</accession>
<organism evidence="4 5">
    <name type="scientific">Streptococcus troglodytae</name>
    <dbReference type="NCBI Taxonomy" id="1111760"/>
    <lineage>
        <taxon>Bacteria</taxon>
        <taxon>Bacillati</taxon>
        <taxon>Bacillota</taxon>
        <taxon>Bacilli</taxon>
        <taxon>Lactobacillales</taxon>
        <taxon>Streptococcaceae</taxon>
        <taxon>Streptococcus</taxon>
    </lineage>
</organism>
<evidence type="ECO:0000256" key="2">
    <source>
        <dbReference type="ARBA" id="ARBA00023287"/>
    </source>
</evidence>
<keyword evidence="3" id="KW-0472">Membrane</keyword>
<dbReference type="EMBL" id="AP014612">
    <property type="protein sequence ID" value="BAQ23457.1"/>
    <property type="molecule type" value="Genomic_DNA"/>
</dbReference>
<sequence>MQNTQVKHGMSRIKAFTLIESLVTLAITSFLILSFSGGIIQTFAKVEERLFFLSFEHLYRDTQKLSVYQRQDMTLILKSEYISNGVERLKIPKNVKLERNETLHFDQAGGNSSLEKLVFQTSDEKRVTYQLYIGSGQYKKTES</sequence>
<keyword evidence="2" id="KW-0178">Competence</keyword>
<dbReference type="InterPro" id="IPR012902">
    <property type="entry name" value="N_methyl_site"/>
</dbReference>
<dbReference type="AlphaFoldDB" id="A0A1L7LGY6"/>
<feature type="transmembrane region" description="Helical" evidence="3">
    <location>
        <begin position="21"/>
        <end position="44"/>
    </location>
</feature>
<protein>
    <submittedName>
        <fullName evidence="4">Competence protein ComYD</fullName>
    </submittedName>
</protein>
<evidence type="ECO:0000313" key="4">
    <source>
        <dbReference type="EMBL" id="BAQ23457.1"/>
    </source>
</evidence>
<evidence type="ECO:0000256" key="1">
    <source>
        <dbReference type="ARBA" id="ARBA00004241"/>
    </source>
</evidence>
<dbReference type="NCBIfam" id="TIGR02532">
    <property type="entry name" value="IV_pilin_GFxxxE"/>
    <property type="match status" value="1"/>
</dbReference>
<reference evidence="4 5" key="1">
    <citation type="journal article" date="2016" name="Microbiol. Immunol.">
        <title>Complete genome sequence of Streptococcus troglodytae TKU31 isolated from the oral cavity of a chimpanzee (Pan troglodytes).</title>
        <authorList>
            <person name="Okamoto M."/>
            <person name="Naito M."/>
            <person name="Miyanohara M."/>
            <person name="Imai S."/>
            <person name="Nomura Y."/>
            <person name="Saito W."/>
            <person name="Momoi Y."/>
            <person name="Takada K."/>
            <person name="Miyabe-Nishiwaki T."/>
            <person name="Tomonaga M."/>
            <person name="Hanada N."/>
        </authorList>
    </citation>
    <scope>NUCLEOTIDE SEQUENCE [LARGE SCALE GENOMIC DNA]</scope>
    <source>
        <strain evidence="5">TKU 31</strain>
    </source>
</reference>
<dbReference type="InterPro" id="IPR016785">
    <property type="entry name" value="ComGD"/>
</dbReference>
<evidence type="ECO:0000256" key="3">
    <source>
        <dbReference type="SAM" id="Phobius"/>
    </source>
</evidence>
<keyword evidence="3" id="KW-1133">Transmembrane helix</keyword>
<keyword evidence="3" id="KW-0812">Transmembrane</keyword>
<gene>
    <name evidence="4" type="primary">comYD</name>
    <name evidence="4" type="ORF">SRT_01960</name>
</gene>
<dbReference type="GO" id="GO:0009986">
    <property type="term" value="C:cell surface"/>
    <property type="evidence" value="ECO:0007669"/>
    <property type="project" value="UniProtKB-SubCell"/>
</dbReference>
<name>A0A1L7LGY6_9STRE</name>
<dbReference type="Pfam" id="PF07963">
    <property type="entry name" value="N_methyl"/>
    <property type="match status" value="1"/>
</dbReference>
<keyword evidence="5" id="KW-1185">Reference proteome</keyword>
<dbReference type="Proteomes" id="UP000217758">
    <property type="component" value="Chromosome"/>
</dbReference>
<dbReference type="NCBIfam" id="NF040982">
    <property type="entry name" value="ComGD"/>
    <property type="match status" value="1"/>
</dbReference>
<dbReference type="KEGG" id="strg:SRT_01960"/>
<evidence type="ECO:0000313" key="5">
    <source>
        <dbReference type="Proteomes" id="UP000217758"/>
    </source>
</evidence>
<proteinExistence type="predicted"/>
<dbReference type="GO" id="GO:0030420">
    <property type="term" value="P:establishment of competence for transformation"/>
    <property type="evidence" value="ECO:0007669"/>
    <property type="project" value="UniProtKB-KW"/>
</dbReference>